<evidence type="ECO:0000256" key="1">
    <source>
        <dbReference type="ARBA" id="ARBA00007637"/>
    </source>
</evidence>
<dbReference type="Pfam" id="PF01370">
    <property type="entry name" value="Epimerase"/>
    <property type="match status" value="1"/>
</dbReference>
<dbReference type="SUPFAM" id="SSF51735">
    <property type="entry name" value="NAD(P)-binding Rossmann-fold domains"/>
    <property type="match status" value="1"/>
</dbReference>
<evidence type="ECO:0000259" key="2">
    <source>
        <dbReference type="Pfam" id="PF01370"/>
    </source>
</evidence>
<dbReference type="InterPro" id="IPR001509">
    <property type="entry name" value="Epimerase_deHydtase"/>
</dbReference>
<dbReference type="HOGENOM" id="CLU_007383_1_7_7"/>
<dbReference type="AlphaFoldDB" id="B8JFU6"/>
<reference evidence="3" key="1">
    <citation type="submission" date="2009-01" db="EMBL/GenBank/DDBJ databases">
        <title>Complete sequence of Anaeromyxobacter dehalogenans 2CP-1.</title>
        <authorList>
            <consortium name="US DOE Joint Genome Institute"/>
            <person name="Lucas S."/>
            <person name="Copeland A."/>
            <person name="Lapidus A."/>
            <person name="Glavina del Rio T."/>
            <person name="Dalin E."/>
            <person name="Tice H."/>
            <person name="Bruce D."/>
            <person name="Goodwin L."/>
            <person name="Pitluck S."/>
            <person name="Saunders E."/>
            <person name="Brettin T."/>
            <person name="Detter J.C."/>
            <person name="Han C."/>
            <person name="Larimer F."/>
            <person name="Land M."/>
            <person name="Hauser L."/>
            <person name="Kyrpides N."/>
            <person name="Ovchinnikova G."/>
            <person name="Beliaev A.S."/>
            <person name="Richardson P."/>
        </authorList>
    </citation>
    <scope>NUCLEOTIDE SEQUENCE</scope>
    <source>
        <strain evidence="3">2CP-1</strain>
    </source>
</reference>
<evidence type="ECO:0000313" key="4">
    <source>
        <dbReference type="Proteomes" id="UP000007089"/>
    </source>
</evidence>
<organism evidence="3 4">
    <name type="scientific">Anaeromyxobacter dehalogenans (strain ATCC BAA-258 / DSM 21875 / 2CP-1)</name>
    <dbReference type="NCBI Taxonomy" id="455488"/>
    <lineage>
        <taxon>Bacteria</taxon>
        <taxon>Pseudomonadati</taxon>
        <taxon>Myxococcota</taxon>
        <taxon>Myxococcia</taxon>
        <taxon>Myxococcales</taxon>
        <taxon>Cystobacterineae</taxon>
        <taxon>Anaeromyxobacteraceae</taxon>
        <taxon>Anaeromyxobacter</taxon>
    </lineage>
</organism>
<name>B8JFU6_ANAD2</name>
<dbReference type="RefSeq" id="WP_012632524.1">
    <property type="nucleotide sequence ID" value="NC_011891.1"/>
</dbReference>
<proteinExistence type="inferred from homology"/>
<feature type="domain" description="NAD-dependent epimerase/dehydratase" evidence="2">
    <location>
        <begin position="6"/>
        <end position="266"/>
    </location>
</feature>
<dbReference type="PANTHER" id="PTHR43000">
    <property type="entry name" value="DTDP-D-GLUCOSE 4,6-DEHYDRATASE-RELATED"/>
    <property type="match status" value="1"/>
</dbReference>
<sequence length="352" mass="38418">MIAERVLVVGGAGFIGANLAHRLLSSGTRVRLLDSLARSGVERNLAWLRATHGDRLEVITGDVRDPGAVARAVEGASAVFHLAAQVAVTTSLVDPVQDFEVNARGTLNVLEAVRRQDPPPFVLFTSTNKVYGALEDVLLEDAGRRYAPVDPGLHRGISEARNLAFHSPYGCSKGAAEQYVLDWARTYGVPATVFRMSCIYGPHQFGTEDQGWVAHFLIQAMARRPITLYGDGKQVRDILFVEDLLDAFLAARERPREVAGRAFNLGGGPDNTVSLIELLELIEALEGARPRVTLEPWRLADQRWYVSDPSTFAVLAGWAPRTGVQEGVRRLHAWLAAAARPQRPATLEEAAT</sequence>
<dbReference type="Gene3D" id="3.40.50.720">
    <property type="entry name" value="NAD(P)-binding Rossmann-like Domain"/>
    <property type="match status" value="1"/>
</dbReference>
<gene>
    <name evidence="3" type="ordered locus">A2cp1_1189</name>
</gene>
<comment type="similarity">
    <text evidence="1">Belongs to the NAD(P)-dependent epimerase/dehydratase family.</text>
</comment>
<dbReference type="Proteomes" id="UP000007089">
    <property type="component" value="Chromosome"/>
</dbReference>
<dbReference type="InterPro" id="IPR036291">
    <property type="entry name" value="NAD(P)-bd_dom_sf"/>
</dbReference>
<dbReference type="KEGG" id="acp:A2cp1_1189"/>
<dbReference type="EMBL" id="CP001359">
    <property type="protein sequence ID" value="ACL64534.1"/>
    <property type="molecule type" value="Genomic_DNA"/>
</dbReference>
<evidence type="ECO:0000313" key="3">
    <source>
        <dbReference type="EMBL" id="ACL64534.1"/>
    </source>
</evidence>
<keyword evidence="4" id="KW-1185">Reference proteome</keyword>
<protein>
    <submittedName>
        <fullName evidence="3">NAD-dependent epimerase/dehydratase</fullName>
    </submittedName>
</protein>
<accession>B8JFU6</accession>